<dbReference type="Gramene" id="AET4Gv20460400.1">
    <property type="protein sequence ID" value="AET4Gv20460400.1"/>
    <property type="gene ID" value="AET4Gv20460400"/>
</dbReference>
<reference evidence="1" key="5">
    <citation type="journal article" date="2021" name="G3 (Bethesda)">
        <title>Aegilops tauschii genome assembly Aet v5.0 features greater sequence contiguity and improved annotation.</title>
        <authorList>
            <person name="Wang L."/>
            <person name="Zhu T."/>
            <person name="Rodriguez J.C."/>
            <person name="Deal K.R."/>
            <person name="Dubcovsky J."/>
            <person name="McGuire P.E."/>
            <person name="Lux T."/>
            <person name="Spannagl M."/>
            <person name="Mayer K.F.X."/>
            <person name="Baldrich P."/>
            <person name="Meyers B.C."/>
            <person name="Huo N."/>
            <person name="Gu Y.Q."/>
            <person name="Zhou H."/>
            <person name="Devos K.M."/>
            <person name="Bennetzen J.L."/>
            <person name="Unver T."/>
            <person name="Budak H."/>
            <person name="Gulick P.J."/>
            <person name="Galiba G."/>
            <person name="Kalapos B."/>
            <person name="Nelson D.R."/>
            <person name="Li P."/>
            <person name="You F.M."/>
            <person name="Luo M.C."/>
            <person name="Dvorak J."/>
        </authorList>
    </citation>
    <scope>NUCLEOTIDE SEQUENCE [LARGE SCALE GENOMIC DNA]</scope>
    <source>
        <strain evidence="1">cv. AL8/78</strain>
    </source>
</reference>
<protein>
    <recommendedName>
        <fullName evidence="3">DDE Tnp4 domain-containing protein</fullName>
    </recommendedName>
</protein>
<dbReference type="Proteomes" id="UP000015105">
    <property type="component" value="Chromosome 4D"/>
</dbReference>
<evidence type="ECO:0000313" key="1">
    <source>
        <dbReference type="EnsemblPlants" id="AET4Gv20460400.1"/>
    </source>
</evidence>
<name>A0A453I6K4_AEGTS</name>
<dbReference type="Pfam" id="PF04827">
    <property type="entry name" value="Plant_tran"/>
    <property type="match status" value="1"/>
</dbReference>
<reference evidence="1" key="3">
    <citation type="journal article" date="2017" name="Nature">
        <title>Genome sequence of the progenitor of the wheat D genome Aegilops tauschii.</title>
        <authorList>
            <person name="Luo M.C."/>
            <person name="Gu Y.Q."/>
            <person name="Puiu D."/>
            <person name="Wang H."/>
            <person name="Twardziok S.O."/>
            <person name="Deal K.R."/>
            <person name="Huo N."/>
            <person name="Zhu T."/>
            <person name="Wang L."/>
            <person name="Wang Y."/>
            <person name="McGuire P.E."/>
            <person name="Liu S."/>
            <person name="Long H."/>
            <person name="Ramasamy R.K."/>
            <person name="Rodriguez J.C."/>
            <person name="Van S.L."/>
            <person name="Yuan L."/>
            <person name="Wang Z."/>
            <person name="Xia Z."/>
            <person name="Xiao L."/>
            <person name="Anderson O.D."/>
            <person name="Ouyang S."/>
            <person name="Liang Y."/>
            <person name="Zimin A.V."/>
            <person name="Pertea G."/>
            <person name="Qi P."/>
            <person name="Bennetzen J.L."/>
            <person name="Dai X."/>
            <person name="Dawson M.W."/>
            <person name="Muller H.G."/>
            <person name="Kugler K."/>
            <person name="Rivarola-Duarte L."/>
            <person name="Spannagl M."/>
            <person name="Mayer K.F.X."/>
            <person name="Lu F.H."/>
            <person name="Bevan M.W."/>
            <person name="Leroy P."/>
            <person name="Li P."/>
            <person name="You F.M."/>
            <person name="Sun Q."/>
            <person name="Liu Z."/>
            <person name="Lyons E."/>
            <person name="Wicker T."/>
            <person name="Salzberg S.L."/>
            <person name="Devos K.M."/>
            <person name="Dvorak J."/>
        </authorList>
    </citation>
    <scope>NUCLEOTIDE SEQUENCE [LARGE SCALE GENOMIC DNA]</scope>
    <source>
        <strain evidence="1">cv. AL8/78</strain>
    </source>
</reference>
<reference evidence="2" key="1">
    <citation type="journal article" date="2014" name="Science">
        <title>Ancient hybridizations among the ancestral genomes of bread wheat.</title>
        <authorList>
            <consortium name="International Wheat Genome Sequencing Consortium,"/>
            <person name="Marcussen T."/>
            <person name="Sandve S.R."/>
            <person name="Heier L."/>
            <person name="Spannagl M."/>
            <person name="Pfeifer M."/>
            <person name="Jakobsen K.S."/>
            <person name="Wulff B.B."/>
            <person name="Steuernagel B."/>
            <person name="Mayer K.F."/>
            <person name="Olsen O.A."/>
        </authorList>
    </citation>
    <scope>NUCLEOTIDE SEQUENCE [LARGE SCALE GENOMIC DNA]</scope>
    <source>
        <strain evidence="2">cv. AL8/78</strain>
    </source>
</reference>
<proteinExistence type="predicted"/>
<dbReference type="AlphaFoldDB" id="A0A453I6K4"/>
<accession>A0A453I6K4</accession>
<dbReference type="PANTHER" id="PTHR47150">
    <property type="entry name" value="OS12G0169200 PROTEIN"/>
    <property type="match status" value="1"/>
</dbReference>
<reference evidence="2" key="2">
    <citation type="journal article" date="2017" name="Nat. Plants">
        <title>The Aegilops tauschii genome reveals multiple impacts of transposons.</title>
        <authorList>
            <person name="Zhao G."/>
            <person name="Zou C."/>
            <person name="Li K."/>
            <person name="Wang K."/>
            <person name="Li T."/>
            <person name="Gao L."/>
            <person name="Zhang X."/>
            <person name="Wang H."/>
            <person name="Yang Z."/>
            <person name="Liu X."/>
            <person name="Jiang W."/>
            <person name="Mao L."/>
            <person name="Kong X."/>
            <person name="Jiao Y."/>
            <person name="Jia J."/>
        </authorList>
    </citation>
    <scope>NUCLEOTIDE SEQUENCE [LARGE SCALE GENOMIC DNA]</scope>
    <source>
        <strain evidence="2">cv. AL8/78</strain>
    </source>
</reference>
<evidence type="ECO:0008006" key="3">
    <source>
        <dbReference type="Google" id="ProtNLM"/>
    </source>
</evidence>
<organism evidence="1 2">
    <name type="scientific">Aegilops tauschii subsp. strangulata</name>
    <name type="common">Goatgrass</name>
    <dbReference type="NCBI Taxonomy" id="200361"/>
    <lineage>
        <taxon>Eukaryota</taxon>
        <taxon>Viridiplantae</taxon>
        <taxon>Streptophyta</taxon>
        <taxon>Embryophyta</taxon>
        <taxon>Tracheophyta</taxon>
        <taxon>Spermatophyta</taxon>
        <taxon>Magnoliopsida</taxon>
        <taxon>Liliopsida</taxon>
        <taxon>Poales</taxon>
        <taxon>Poaceae</taxon>
        <taxon>BOP clade</taxon>
        <taxon>Pooideae</taxon>
        <taxon>Triticodae</taxon>
        <taxon>Triticeae</taxon>
        <taxon>Triticinae</taxon>
        <taxon>Aegilops</taxon>
    </lineage>
</organism>
<dbReference type="EnsemblPlants" id="AET4Gv20460400.1">
    <property type="protein sequence ID" value="AET4Gv20460400.1"/>
    <property type="gene ID" value="AET4Gv20460400"/>
</dbReference>
<evidence type="ECO:0000313" key="2">
    <source>
        <dbReference type="Proteomes" id="UP000015105"/>
    </source>
</evidence>
<dbReference type="STRING" id="200361.A0A453I6K4"/>
<reference evidence="1" key="4">
    <citation type="submission" date="2019-03" db="UniProtKB">
        <authorList>
            <consortium name="EnsemblPlants"/>
        </authorList>
    </citation>
    <scope>IDENTIFICATION</scope>
</reference>
<dbReference type="InterPro" id="IPR006912">
    <property type="entry name" value="Harbinger_derived_prot"/>
</dbReference>
<dbReference type="PANTHER" id="PTHR47150:SF7">
    <property type="entry name" value="NUCLEASE"/>
    <property type="match status" value="1"/>
</dbReference>
<sequence>IYQGHTREATIILEVVASRDLWIWHDFFRMPGSHNDINVLQRSPVFRRLCNGESPSCNYTVNNMVYYLADGIYPQWATFVKTISEPRGNKQSHFAKMQEAARKDVERAFGVLQACWGIVWSTAM</sequence>
<keyword evidence="2" id="KW-1185">Reference proteome</keyword>